<dbReference type="Pfam" id="PF08281">
    <property type="entry name" value="Sigma70_r4_2"/>
    <property type="match status" value="1"/>
</dbReference>
<evidence type="ECO:0000313" key="8">
    <source>
        <dbReference type="Proteomes" id="UP001168478"/>
    </source>
</evidence>
<evidence type="ECO:0000313" key="5">
    <source>
        <dbReference type="EMBL" id="MDN0021587.1"/>
    </source>
</evidence>
<keyword evidence="7" id="KW-1185">Reference proteome</keyword>
<accession>A0AAW7JL03</accession>
<dbReference type="CDD" id="cd06171">
    <property type="entry name" value="Sigma70_r4"/>
    <property type="match status" value="1"/>
</dbReference>
<sequence>MDYSDVYMSPFQRPAVAVRAWMSPQDAEGVVRDELAGILEKQDLRLQTLFCCAQAYAFMAVKNRCMGWLRMKQRMRARYDNMCMRSHDAVDYEETQSAMEYKELESRIRNAVKSLKGRHRQVFLLSREEGCRNAEIASRLGISVNTVECHMAAALKKIRERIHAA</sequence>
<dbReference type="EMBL" id="JAUEIF010000001">
    <property type="protein sequence ID" value="MDN0024083.1"/>
    <property type="molecule type" value="Genomic_DNA"/>
</dbReference>
<dbReference type="RefSeq" id="WP_289824406.1">
    <property type="nucleotide sequence ID" value="NZ_JAUEIE010000001.1"/>
</dbReference>
<reference evidence="6" key="1">
    <citation type="submission" date="2023-06" db="EMBL/GenBank/DDBJ databases">
        <authorList>
            <person name="Zeman M."/>
            <person name="Kubasova T."/>
            <person name="Jahodarova E."/>
            <person name="Nykrynova M."/>
            <person name="Rychlik I."/>
        </authorList>
    </citation>
    <scope>NUCLEOTIDE SEQUENCE</scope>
    <source>
        <strain evidence="6">ET15</strain>
        <strain evidence="5">ET37</strain>
    </source>
</reference>
<reference evidence="6" key="2">
    <citation type="submission" date="2023-08" db="EMBL/GenBank/DDBJ databases">
        <title>Identification and characterization of horizontal gene transfer across gut microbiota members of farm animals based on homology search.</title>
        <authorList>
            <person name="Schwarzerova J."/>
            <person name="Nykrynova M."/>
            <person name="Jureckova K."/>
            <person name="Cejkova D."/>
            <person name="Rychlik I."/>
        </authorList>
    </citation>
    <scope>NUCLEOTIDE SEQUENCE</scope>
    <source>
        <strain evidence="6">ET15</strain>
        <strain evidence="5">ET37</strain>
    </source>
</reference>
<dbReference type="PANTHER" id="PTHR43133">
    <property type="entry name" value="RNA POLYMERASE ECF-TYPE SIGMA FACTO"/>
    <property type="match status" value="1"/>
</dbReference>
<evidence type="ECO:0000313" key="6">
    <source>
        <dbReference type="EMBL" id="MDN0024083.1"/>
    </source>
</evidence>
<evidence type="ECO:0000313" key="7">
    <source>
        <dbReference type="Proteomes" id="UP001167831"/>
    </source>
</evidence>
<feature type="domain" description="HTH luxR-type" evidence="4">
    <location>
        <begin position="130"/>
        <end position="157"/>
    </location>
</feature>
<evidence type="ECO:0000256" key="3">
    <source>
        <dbReference type="ARBA" id="ARBA00023163"/>
    </source>
</evidence>
<protein>
    <submittedName>
        <fullName evidence="6">Sigma-70 family RNA polymerase sigma factor</fullName>
    </submittedName>
</protein>
<keyword evidence="2" id="KW-0731">Sigma factor</keyword>
<dbReference type="Gene3D" id="1.10.10.10">
    <property type="entry name" value="Winged helix-like DNA-binding domain superfamily/Winged helix DNA-binding domain"/>
    <property type="match status" value="1"/>
</dbReference>
<dbReference type="InterPro" id="IPR014284">
    <property type="entry name" value="RNA_pol_sigma-70_dom"/>
</dbReference>
<proteinExistence type="predicted"/>
<dbReference type="NCBIfam" id="TIGR02937">
    <property type="entry name" value="sigma70-ECF"/>
    <property type="match status" value="1"/>
</dbReference>
<evidence type="ECO:0000256" key="2">
    <source>
        <dbReference type="ARBA" id="ARBA00023082"/>
    </source>
</evidence>
<evidence type="ECO:0000256" key="1">
    <source>
        <dbReference type="ARBA" id="ARBA00023015"/>
    </source>
</evidence>
<keyword evidence="3" id="KW-0804">Transcription</keyword>
<dbReference type="Proteomes" id="UP001168478">
    <property type="component" value="Unassembled WGS sequence"/>
</dbReference>
<dbReference type="EMBL" id="JAUEIE010000001">
    <property type="protein sequence ID" value="MDN0021587.1"/>
    <property type="molecule type" value="Genomic_DNA"/>
</dbReference>
<dbReference type="Proteomes" id="UP001167831">
    <property type="component" value="Unassembled WGS sequence"/>
</dbReference>
<keyword evidence="1" id="KW-0805">Transcription regulation</keyword>
<dbReference type="GO" id="GO:0006352">
    <property type="term" value="P:DNA-templated transcription initiation"/>
    <property type="evidence" value="ECO:0007669"/>
    <property type="project" value="InterPro"/>
</dbReference>
<dbReference type="InterPro" id="IPR013249">
    <property type="entry name" value="RNA_pol_sigma70_r4_t2"/>
</dbReference>
<dbReference type="AlphaFoldDB" id="A0AAW7JL03"/>
<dbReference type="GO" id="GO:0003677">
    <property type="term" value="F:DNA binding"/>
    <property type="evidence" value="ECO:0007669"/>
    <property type="project" value="InterPro"/>
</dbReference>
<name>A0AAW7JL03_9BACT</name>
<dbReference type="InterPro" id="IPR013324">
    <property type="entry name" value="RNA_pol_sigma_r3/r4-like"/>
</dbReference>
<dbReference type="InterPro" id="IPR036388">
    <property type="entry name" value="WH-like_DNA-bd_sf"/>
</dbReference>
<organism evidence="6 8">
    <name type="scientific">Leyella lascolaii</name>
    <dbReference type="NCBI Taxonomy" id="1776379"/>
    <lineage>
        <taxon>Bacteria</taxon>
        <taxon>Pseudomonadati</taxon>
        <taxon>Bacteroidota</taxon>
        <taxon>Bacteroidia</taxon>
        <taxon>Bacteroidales</taxon>
        <taxon>Prevotellaceae</taxon>
        <taxon>Leyella</taxon>
    </lineage>
</organism>
<dbReference type="PROSITE" id="PS00622">
    <property type="entry name" value="HTH_LUXR_1"/>
    <property type="match status" value="1"/>
</dbReference>
<dbReference type="InterPro" id="IPR000792">
    <property type="entry name" value="Tscrpt_reg_LuxR_C"/>
</dbReference>
<dbReference type="PANTHER" id="PTHR43133:SF46">
    <property type="entry name" value="RNA POLYMERASE SIGMA-70 FACTOR ECF SUBFAMILY"/>
    <property type="match status" value="1"/>
</dbReference>
<dbReference type="PRINTS" id="PR00038">
    <property type="entry name" value="HTHLUXR"/>
</dbReference>
<comment type="caution">
    <text evidence="6">The sequence shown here is derived from an EMBL/GenBank/DDBJ whole genome shotgun (WGS) entry which is preliminary data.</text>
</comment>
<dbReference type="InterPro" id="IPR039425">
    <property type="entry name" value="RNA_pol_sigma-70-like"/>
</dbReference>
<dbReference type="SUPFAM" id="SSF88659">
    <property type="entry name" value="Sigma3 and sigma4 domains of RNA polymerase sigma factors"/>
    <property type="match status" value="1"/>
</dbReference>
<dbReference type="GO" id="GO:0016987">
    <property type="term" value="F:sigma factor activity"/>
    <property type="evidence" value="ECO:0007669"/>
    <property type="project" value="UniProtKB-KW"/>
</dbReference>
<gene>
    <name evidence="5" type="ORF">QVN81_00905</name>
    <name evidence="6" type="ORF">QVN84_00895</name>
</gene>
<evidence type="ECO:0000259" key="4">
    <source>
        <dbReference type="PROSITE" id="PS00622"/>
    </source>
</evidence>